<dbReference type="AlphaFoldDB" id="A0A931CRS8"/>
<feature type="transmembrane region" description="Helical" evidence="7">
    <location>
        <begin position="338"/>
        <end position="357"/>
    </location>
</feature>
<keyword evidence="2" id="KW-1003">Cell membrane</keyword>
<evidence type="ECO:0000256" key="2">
    <source>
        <dbReference type="ARBA" id="ARBA00022475"/>
    </source>
</evidence>
<feature type="region of interest" description="Disordered" evidence="6">
    <location>
        <begin position="44"/>
        <end position="67"/>
    </location>
</feature>
<evidence type="ECO:0000313" key="10">
    <source>
        <dbReference type="Proteomes" id="UP000655366"/>
    </source>
</evidence>
<feature type="transmembrane region" description="Helical" evidence="7">
    <location>
        <begin position="496"/>
        <end position="518"/>
    </location>
</feature>
<dbReference type="GO" id="GO:0022904">
    <property type="term" value="P:respiratory electron transport chain"/>
    <property type="evidence" value="ECO:0007669"/>
    <property type="project" value="InterPro"/>
</dbReference>
<keyword evidence="3 7" id="KW-0812">Transmembrane</keyword>
<dbReference type="PANTHER" id="PTHR30485:SF0">
    <property type="entry name" value="NI_FE-HYDROGENASE 1 B-TYPE CYTOCHROME SUBUNIT-RELATED"/>
    <property type="match status" value="1"/>
</dbReference>
<protein>
    <submittedName>
        <fullName evidence="9">Cytochrome b/b6 domain-containing protein</fullName>
    </submittedName>
</protein>
<dbReference type="GO" id="GO:0009055">
    <property type="term" value="F:electron transfer activity"/>
    <property type="evidence" value="ECO:0007669"/>
    <property type="project" value="InterPro"/>
</dbReference>
<dbReference type="EMBL" id="JADNYM010000027">
    <property type="protein sequence ID" value="MBG0741245.1"/>
    <property type="molecule type" value="Genomic_DNA"/>
</dbReference>
<evidence type="ECO:0000256" key="1">
    <source>
        <dbReference type="ARBA" id="ARBA00004651"/>
    </source>
</evidence>
<reference evidence="9 10" key="1">
    <citation type="submission" date="2020-11" db="EMBL/GenBank/DDBJ databases">
        <title>Arthrobacter antarcticus sp. nov., isolated from Antarctic Soil.</title>
        <authorList>
            <person name="Li J."/>
        </authorList>
    </citation>
    <scope>NUCLEOTIDE SEQUENCE [LARGE SCALE GENOMIC DNA]</scope>
    <source>
        <strain evidence="9 10">Z1-20</strain>
    </source>
</reference>
<feature type="compositionally biased region" description="Low complexity" evidence="6">
    <location>
        <begin position="137"/>
        <end position="176"/>
    </location>
</feature>
<evidence type="ECO:0000256" key="4">
    <source>
        <dbReference type="ARBA" id="ARBA00022989"/>
    </source>
</evidence>
<keyword evidence="10" id="KW-1185">Reference proteome</keyword>
<gene>
    <name evidence="9" type="ORF">IV500_17905</name>
</gene>
<evidence type="ECO:0000313" key="9">
    <source>
        <dbReference type="EMBL" id="MBG0741245.1"/>
    </source>
</evidence>
<feature type="transmembrane region" description="Helical" evidence="7">
    <location>
        <begin position="386"/>
        <end position="409"/>
    </location>
</feature>
<feature type="domain" description="Cytochrome b561 bacterial/Ni-hydrogenase" evidence="8">
    <location>
        <begin position="338"/>
        <end position="531"/>
    </location>
</feature>
<dbReference type="PANTHER" id="PTHR30485">
    <property type="entry name" value="NI/FE-HYDROGENASE 1 B-TYPE CYTOCHROME SUBUNIT"/>
    <property type="match status" value="1"/>
</dbReference>
<feature type="transmembrane region" description="Helical" evidence="7">
    <location>
        <begin position="289"/>
        <end position="308"/>
    </location>
</feature>
<keyword evidence="4 7" id="KW-1133">Transmembrane helix</keyword>
<evidence type="ECO:0000256" key="5">
    <source>
        <dbReference type="ARBA" id="ARBA00023136"/>
    </source>
</evidence>
<evidence type="ECO:0000256" key="7">
    <source>
        <dbReference type="SAM" id="Phobius"/>
    </source>
</evidence>
<organism evidence="9 10">
    <name type="scientific">Arthrobacter terrae</name>
    <dbReference type="NCBI Taxonomy" id="2935737"/>
    <lineage>
        <taxon>Bacteria</taxon>
        <taxon>Bacillati</taxon>
        <taxon>Actinomycetota</taxon>
        <taxon>Actinomycetes</taxon>
        <taxon>Micrococcales</taxon>
        <taxon>Micrococcaceae</taxon>
        <taxon>Arthrobacter</taxon>
    </lineage>
</organism>
<evidence type="ECO:0000259" key="8">
    <source>
        <dbReference type="Pfam" id="PF01292"/>
    </source>
</evidence>
<keyword evidence="5 7" id="KW-0472">Membrane</keyword>
<evidence type="ECO:0000256" key="6">
    <source>
        <dbReference type="SAM" id="MobiDB-lite"/>
    </source>
</evidence>
<name>A0A931CRS8_9MICC</name>
<proteinExistence type="predicted"/>
<feature type="compositionally biased region" description="Low complexity" evidence="6">
    <location>
        <begin position="46"/>
        <end position="67"/>
    </location>
</feature>
<feature type="compositionally biased region" description="Polar residues" evidence="6">
    <location>
        <begin position="127"/>
        <end position="136"/>
    </location>
</feature>
<dbReference type="SUPFAM" id="SSF81342">
    <property type="entry name" value="Transmembrane di-heme cytochromes"/>
    <property type="match status" value="1"/>
</dbReference>
<feature type="region of interest" description="Disordered" evidence="6">
    <location>
        <begin position="1"/>
        <end position="30"/>
    </location>
</feature>
<dbReference type="Pfam" id="PF01292">
    <property type="entry name" value="Ni_hydr_CYTB"/>
    <property type="match status" value="1"/>
</dbReference>
<dbReference type="InterPro" id="IPR011577">
    <property type="entry name" value="Cyt_b561_bac/Ni-Hgenase"/>
</dbReference>
<feature type="transmembrane region" description="Helical" evidence="7">
    <location>
        <begin position="538"/>
        <end position="557"/>
    </location>
</feature>
<evidence type="ECO:0000256" key="3">
    <source>
        <dbReference type="ARBA" id="ARBA00022692"/>
    </source>
</evidence>
<dbReference type="GO" id="GO:0005886">
    <property type="term" value="C:plasma membrane"/>
    <property type="evidence" value="ECO:0007669"/>
    <property type="project" value="UniProtKB-SubCell"/>
</dbReference>
<sequence length="575" mass="60292">MVPLSPSVRRGLPRVEGGDPWPAAGQAPAHIAADEARIPSAAASRVGPVAAGPPSTPAAPTAAAASAPAASQETVPAAAASAPTVNESLRLTTQLRRGLPRMPGGEPWPPAGEVLGSVALLESLATAGTPTPNSSVPAQSAPATTLPAAAPTTAPAAAGPTTAPAAAPMTPPTTQTMGSVPLRRGLPRTAGGEPWPPEGLAPTVVPASLAQAATEAVAEAPSAVTAEAAATAFAASEAPAVVSQAPTVRAAVVPPALAPAKVVAPNKPAKATAEGKLYRSRTVTQWTKFVALLAVGAVAAAGILVLAARGVTTLPGVPEFLQRYPGTYQLPDTTQSGFPWWAQWAHFLNIFLIVLIIRSGYQVRTEQKPPAFWTPKRGGKKISINLWLHQLLDVLWLVTGFIFVVLLFASGHWIRIVPTSWEAVPNALSALLQYMTLDWPVESGWVNYNSLQQIMYFLVVFIAAPLAAITGVRMSEFWPKNAKRLNKIYPVEIARAIHFPTMVFFVLFILVHVFLVFATGALRNLNHMFGGTDVVNWVGFWLFAAAMAITIAGWYAARPLLLAPIAKQFGQVSSR</sequence>
<dbReference type="InterPro" id="IPR051542">
    <property type="entry name" value="Hydrogenase_cytochrome"/>
</dbReference>
<accession>A0A931CRS8</accession>
<dbReference type="Proteomes" id="UP000655366">
    <property type="component" value="Unassembled WGS sequence"/>
</dbReference>
<dbReference type="GO" id="GO:0020037">
    <property type="term" value="F:heme binding"/>
    <property type="evidence" value="ECO:0007669"/>
    <property type="project" value="TreeGrafter"/>
</dbReference>
<feature type="region of interest" description="Disordered" evidence="6">
    <location>
        <begin position="127"/>
        <end position="181"/>
    </location>
</feature>
<feature type="transmembrane region" description="Helical" evidence="7">
    <location>
        <begin position="454"/>
        <end position="475"/>
    </location>
</feature>
<dbReference type="Gene3D" id="1.20.950.20">
    <property type="entry name" value="Transmembrane di-heme cytochromes, Chain C"/>
    <property type="match status" value="1"/>
</dbReference>
<comment type="caution">
    <text evidence="9">The sequence shown here is derived from an EMBL/GenBank/DDBJ whole genome shotgun (WGS) entry which is preliminary data.</text>
</comment>
<dbReference type="InterPro" id="IPR016174">
    <property type="entry name" value="Di-haem_cyt_TM"/>
</dbReference>
<comment type="subcellular location">
    <subcellularLocation>
        <location evidence="1">Cell membrane</location>
        <topology evidence="1">Multi-pass membrane protein</topology>
    </subcellularLocation>
</comment>